<name>A0A9W8GUG4_9FUNG</name>
<dbReference type="EMBL" id="JANBUH010000545">
    <property type="protein sequence ID" value="KAJ2750515.1"/>
    <property type="molecule type" value="Genomic_DNA"/>
</dbReference>
<dbReference type="Proteomes" id="UP001140011">
    <property type="component" value="Unassembled WGS sequence"/>
</dbReference>
<dbReference type="Gene3D" id="3.30.420.10">
    <property type="entry name" value="Ribonuclease H-like superfamily/Ribonuclease H"/>
    <property type="match status" value="1"/>
</dbReference>
<proteinExistence type="predicted"/>
<dbReference type="GO" id="GO:0003676">
    <property type="term" value="F:nucleic acid binding"/>
    <property type="evidence" value="ECO:0007669"/>
    <property type="project" value="InterPro"/>
</dbReference>
<feature type="region of interest" description="Disordered" evidence="1">
    <location>
        <begin position="92"/>
        <end position="114"/>
    </location>
</feature>
<sequence>MHEAGFDAYMTGATFIRLLNLEGELDLSAASVSSELVLYRYINRLYVALGDELYWNLTEDSTNESRAWRVANNHARAMARGDTLAVDSATSLSDDSCSADEDDQCSSSADGSVFDDLAPELDALSLSQ</sequence>
<gene>
    <name evidence="2" type="ORF">GGI19_005061</name>
</gene>
<evidence type="ECO:0000256" key="1">
    <source>
        <dbReference type="SAM" id="MobiDB-lite"/>
    </source>
</evidence>
<protein>
    <submittedName>
        <fullName evidence="2">Uncharacterized protein</fullName>
    </submittedName>
</protein>
<evidence type="ECO:0000313" key="2">
    <source>
        <dbReference type="EMBL" id="KAJ2750515.1"/>
    </source>
</evidence>
<keyword evidence="3" id="KW-1185">Reference proteome</keyword>
<evidence type="ECO:0000313" key="3">
    <source>
        <dbReference type="Proteomes" id="UP001140011"/>
    </source>
</evidence>
<dbReference type="AlphaFoldDB" id="A0A9W8GUG4"/>
<dbReference type="InterPro" id="IPR036397">
    <property type="entry name" value="RNaseH_sf"/>
</dbReference>
<comment type="caution">
    <text evidence="2">The sequence shown here is derived from an EMBL/GenBank/DDBJ whole genome shotgun (WGS) entry which is preliminary data.</text>
</comment>
<organism evidence="2 3">
    <name type="scientific">Coemansia pectinata</name>
    <dbReference type="NCBI Taxonomy" id="1052879"/>
    <lineage>
        <taxon>Eukaryota</taxon>
        <taxon>Fungi</taxon>
        <taxon>Fungi incertae sedis</taxon>
        <taxon>Zoopagomycota</taxon>
        <taxon>Kickxellomycotina</taxon>
        <taxon>Kickxellomycetes</taxon>
        <taxon>Kickxellales</taxon>
        <taxon>Kickxellaceae</taxon>
        <taxon>Coemansia</taxon>
    </lineage>
</organism>
<accession>A0A9W8GUG4</accession>
<reference evidence="2" key="1">
    <citation type="submission" date="2022-07" db="EMBL/GenBank/DDBJ databases">
        <title>Phylogenomic reconstructions and comparative analyses of Kickxellomycotina fungi.</title>
        <authorList>
            <person name="Reynolds N.K."/>
            <person name="Stajich J.E."/>
            <person name="Barry K."/>
            <person name="Grigoriev I.V."/>
            <person name="Crous P."/>
            <person name="Smith M.E."/>
        </authorList>
    </citation>
    <scope>NUCLEOTIDE SEQUENCE</scope>
    <source>
        <strain evidence="2">BCRC 34297</strain>
    </source>
</reference>